<organism evidence="2 3">
    <name type="scientific">Heterobasidion irregulare (strain TC 32-1)</name>
    <dbReference type="NCBI Taxonomy" id="747525"/>
    <lineage>
        <taxon>Eukaryota</taxon>
        <taxon>Fungi</taxon>
        <taxon>Dikarya</taxon>
        <taxon>Basidiomycota</taxon>
        <taxon>Agaricomycotina</taxon>
        <taxon>Agaricomycetes</taxon>
        <taxon>Russulales</taxon>
        <taxon>Bondarzewiaceae</taxon>
        <taxon>Heterobasidion</taxon>
        <taxon>Heterobasidion annosum species complex</taxon>
    </lineage>
</organism>
<reference evidence="2 3" key="1">
    <citation type="journal article" date="2012" name="New Phytol.">
        <title>Insight into trade-off between wood decay and parasitism from the genome of a fungal forest pathogen.</title>
        <authorList>
            <person name="Olson A."/>
            <person name="Aerts A."/>
            <person name="Asiegbu F."/>
            <person name="Belbahri L."/>
            <person name="Bouzid O."/>
            <person name="Broberg A."/>
            <person name="Canback B."/>
            <person name="Coutinho P.M."/>
            <person name="Cullen D."/>
            <person name="Dalman K."/>
            <person name="Deflorio G."/>
            <person name="van Diepen L.T."/>
            <person name="Dunand C."/>
            <person name="Duplessis S."/>
            <person name="Durling M."/>
            <person name="Gonthier P."/>
            <person name="Grimwood J."/>
            <person name="Fossdal C.G."/>
            <person name="Hansson D."/>
            <person name="Henrissat B."/>
            <person name="Hietala A."/>
            <person name="Himmelstrand K."/>
            <person name="Hoffmeister D."/>
            <person name="Hogberg N."/>
            <person name="James T.Y."/>
            <person name="Karlsson M."/>
            <person name="Kohler A."/>
            <person name="Kues U."/>
            <person name="Lee Y.H."/>
            <person name="Lin Y.C."/>
            <person name="Lind M."/>
            <person name="Lindquist E."/>
            <person name="Lombard V."/>
            <person name="Lucas S."/>
            <person name="Lunden K."/>
            <person name="Morin E."/>
            <person name="Murat C."/>
            <person name="Park J."/>
            <person name="Raffaello T."/>
            <person name="Rouze P."/>
            <person name="Salamov A."/>
            <person name="Schmutz J."/>
            <person name="Solheim H."/>
            <person name="Stahlberg J."/>
            <person name="Velez H."/>
            <person name="de Vries R.P."/>
            <person name="Wiebenga A."/>
            <person name="Woodward S."/>
            <person name="Yakovlev I."/>
            <person name="Garbelotto M."/>
            <person name="Martin F."/>
            <person name="Grigoriev I.V."/>
            <person name="Stenlid J."/>
        </authorList>
    </citation>
    <scope>NUCLEOTIDE SEQUENCE [LARGE SCALE GENOMIC DNA]</scope>
    <source>
        <strain evidence="2 3">TC 32-1</strain>
    </source>
</reference>
<proteinExistence type="predicted"/>
<dbReference type="RefSeq" id="XP_009545131.1">
    <property type="nucleotide sequence ID" value="XM_009546836.1"/>
</dbReference>
<sequence length="51" mass="5562">TDPSAAECPLVACSWLGRDRSCLVIVSIFSTHLALFSISLKLPKYLPRTLA</sequence>
<evidence type="ECO:0000256" key="1">
    <source>
        <dbReference type="SAM" id="Phobius"/>
    </source>
</evidence>
<protein>
    <submittedName>
        <fullName evidence="2">Uncharacterized protein</fullName>
    </submittedName>
</protein>
<dbReference type="EMBL" id="KI925457">
    <property type="protein sequence ID" value="ETW82810.1"/>
    <property type="molecule type" value="Genomic_DNA"/>
</dbReference>
<dbReference type="KEGG" id="hir:HETIRDRAFT_315175"/>
<dbReference type="AlphaFoldDB" id="W4KBW3"/>
<keyword evidence="1" id="KW-0812">Transmembrane</keyword>
<dbReference type="InParanoid" id="W4KBW3"/>
<feature type="non-terminal residue" evidence="2">
    <location>
        <position position="1"/>
    </location>
</feature>
<feature type="transmembrane region" description="Helical" evidence="1">
    <location>
        <begin position="23"/>
        <end position="42"/>
    </location>
</feature>
<accession>W4KBW3</accession>
<gene>
    <name evidence="2" type="ORF">HETIRDRAFT_315175</name>
</gene>
<evidence type="ECO:0000313" key="3">
    <source>
        <dbReference type="Proteomes" id="UP000030671"/>
    </source>
</evidence>
<name>W4KBW3_HETIT</name>
<evidence type="ECO:0000313" key="2">
    <source>
        <dbReference type="EMBL" id="ETW82810.1"/>
    </source>
</evidence>
<dbReference type="Proteomes" id="UP000030671">
    <property type="component" value="Unassembled WGS sequence"/>
</dbReference>
<keyword evidence="1" id="KW-0472">Membrane</keyword>
<dbReference type="GeneID" id="20670196"/>
<keyword evidence="3" id="KW-1185">Reference proteome</keyword>
<keyword evidence="1" id="KW-1133">Transmembrane helix</keyword>
<dbReference type="HOGENOM" id="CLU_163763_1_0_1"/>